<proteinExistence type="predicted"/>
<dbReference type="InterPro" id="IPR050623">
    <property type="entry name" value="Glucan_succinyl_AcylTrfase"/>
</dbReference>
<dbReference type="PANTHER" id="PTHR36927">
    <property type="entry name" value="BLR4337 PROTEIN"/>
    <property type="match status" value="1"/>
</dbReference>
<protein>
    <submittedName>
        <fullName evidence="4">Glucans biosynthesis protein</fullName>
    </submittedName>
</protein>
<evidence type="ECO:0000313" key="4">
    <source>
        <dbReference type="EMBL" id="TWU15939.1"/>
    </source>
</evidence>
<dbReference type="GO" id="GO:0016747">
    <property type="term" value="F:acyltransferase activity, transferring groups other than amino-acyl groups"/>
    <property type="evidence" value="ECO:0007669"/>
    <property type="project" value="InterPro"/>
</dbReference>
<comment type="caution">
    <text evidence="4">The sequence shown here is derived from an EMBL/GenBank/DDBJ whole genome shotgun (WGS) entry which is preliminary data.</text>
</comment>
<feature type="transmembrane region" description="Helical" evidence="2">
    <location>
        <begin position="110"/>
        <end position="131"/>
    </location>
</feature>
<feature type="transmembrane region" description="Helical" evidence="2">
    <location>
        <begin position="65"/>
        <end position="87"/>
    </location>
</feature>
<keyword evidence="5" id="KW-1185">Reference proteome</keyword>
<evidence type="ECO:0000313" key="5">
    <source>
        <dbReference type="Proteomes" id="UP000319908"/>
    </source>
</evidence>
<evidence type="ECO:0000256" key="1">
    <source>
        <dbReference type="SAM" id="MobiDB-lite"/>
    </source>
</evidence>
<organism evidence="4 5">
    <name type="scientific">Allorhodopirellula heiligendammensis</name>
    <dbReference type="NCBI Taxonomy" id="2714739"/>
    <lineage>
        <taxon>Bacteria</taxon>
        <taxon>Pseudomonadati</taxon>
        <taxon>Planctomycetota</taxon>
        <taxon>Planctomycetia</taxon>
        <taxon>Pirellulales</taxon>
        <taxon>Pirellulaceae</taxon>
        <taxon>Allorhodopirellula</taxon>
    </lineage>
</organism>
<evidence type="ECO:0000259" key="3">
    <source>
        <dbReference type="Pfam" id="PF01757"/>
    </source>
</evidence>
<dbReference type="InterPro" id="IPR002656">
    <property type="entry name" value="Acyl_transf_3_dom"/>
</dbReference>
<feature type="region of interest" description="Disordered" evidence="1">
    <location>
        <begin position="412"/>
        <end position="433"/>
    </location>
</feature>
<feature type="domain" description="Acyltransferase 3" evidence="3">
    <location>
        <begin position="21"/>
        <end position="397"/>
    </location>
</feature>
<reference evidence="4 5" key="1">
    <citation type="journal article" date="2020" name="Antonie Van Leeuwenhoek">
        <title>Rhodopirellula heiligendammensis sp. nov., Rhodopirellula pilleata sp. nov., and Rhodopirellula solitaria sp. nov. isolated from natural or artificial marine surfaces in Northern Germany and California, USA, and emended description of the genus Rhodopirellula.</title>
        <authorList>
            <person name="Kallscheuer N."/>
            <person name="Wiegand S."/>
            <person name="Jogler M."/>
            <person name="Boedeker C."/>
            <person name="Peeters S.H."/>
            <person name="Rast P."/>
            <person name="Heuer A."/>
            <person name="Jetten M.S.M."/>
            <person name="Rohde M."/>
            <person name="Jogler C."/>
        </authorList>
    </citation>
    <scope>NUCLEOTIDE SEQUENCE [LARGE SCALE GENOMIC DNA]</scope>
    <source>
        <strain evidence="4 5">Poly21</strain>
    </source>
</reference>
<dbReference type="Pfam" id="PF01757">
    <property type="entry name" value="Acyl_transf_3"/>
    <property type="match status" value="1"/>
</dbReference>
<keyword evidence="2" id="KW-0812">Transmembrane</keyword>
<feature type="transmembrane region" description="Helical" evidence="2">
    <location>
        <begin position="254"/>
        <end position="273"/>
    </location>
</feature>
<dbReference type="Proteomes" id="UP000319908">
    <property type="component" value="Unassembled WGS sequence"/>
</dbReference>
<evidence type="ECO:0000256" key="2">
    <source>
        <dbReference type="SAM" id="Phobius"/>
    </source>
</evidence>
<keyword evidence="2" id="KW-1133">Transmembrane helix</keyword>
<dbReference type="EMBL" id="SJPU01000002">
    <property type="protein sequence ID" value="TWU15939.1"/>
    <property type="molecule type" value="Genomic_DNA"/>
</dbReference>
<dbReference type="PANTHER" id="PTHR36927:SF1">
    <property type="entry name" value="MDO-LIKE PROTEIN"/>
    <property type="match status" value="1"/>
</dbReference>
<feature type="transmembrane region" description="Helical" evidence="2">
    <location>
        <begin position="21"/>
        <end position="45"/>
    </location>
</feature>
<sequence length="433" mass="47210">MVRTPHGHLRRAMPVPTPHFAGIDALRAVAAVAVVLLHACVPYARPSMAGLSWSVHDTTSSAITVLFWAIELVIMPIFLVIAGFFAARSITARGGWSVTIDRLRRLGRPLLLAMVFLLPVEFYIWMLGWLADGVVSWRSVRRIKFEAGIDRNLWGLSHLWFLQYLMTYLVILAVVWPRLRSWSGRSIARYGLPCLFAAAVISLAMRPEVVWGFQHSFLPVLSKWIYSGAFFATGVLWFQLDPQLTRIAAGGQRLLGPGALLGVAAVSMGIWWLDAAGEPQAWLHGGWGDASMTEGIPTRLGGFPIGGVWMRSGLAFLTVTAAAVLTFAFIGVASTRIRPLGPLMSSLAAGSFLIYLLHHPVVSLVHIASKFGLPGISPLAKVTLATTLGVAAGWSVSWLAVRRRLETEERTDATRSIPFPRADEAGEQSTKAA</sequence>
<accession>A0A5C6BZA1</accession>
<feature type="transmembrane region" description="Helical" evidence="2">
    <location>
        <begin position="378"/>
        <end position="401"/>
    </location>
</feature>
<keyword evidence="2" id="KW-0472">Membrane</keyword>
<name>A0A5C6BZA1_9BACT</name>
<gene>
    <name evidence="4" type="ORF">Poly21_31430</name>
</gene>
<feature type="transmembrane region" description="Helical" evidence="2">
    <location>
        <begin position="151"/>
        <end position="175"/>
    </location>
</feature>
<feature type="transmembrane region" description="Helical" evidence="2">
    <location>
        <begin position="313"/>
        <end position="333"/>
    </location>
</feature>
<feature type="transmembrane region" description="Helical" evidence="2">
    <location>
        <begin position="340"/>
        <end position="358"/>
    </location>
</feature>
<feature type="transmembrane region" description="Helical" evidence="2">
    <location>
        <begin position="187"/>
        <end position="204"/>
    </location>
</feature>
<dbReference type="AlphaFoldDB" id="A0A5C6BZA1"/>
<feature type="transmembrane region" description="Helical" evidence="2">
    <location>
        <begin position="224"/>
        <end position="242"/>
    </location>
</feature>